<comment type="function">
    <text evidence="4">Catalyzes the interconversion of methylthioribose-1-phosphate (MTR-1-P) into methylthioribulose-1-phosphate (MTRu-1-P). Also catalyzes the interconversion of 5-deoxyribose 1-phosphate and 5-deoxyribulose 1-phosphate. Part of a bifunctional DHAP-shunt salvage pathway for SAM by-products.</text>
</comment>
<dbReference type="FunFam" id="1.20.120.420:FF:000003">
    <property type="entry name" value="Methylthioribose-1-phosphate isomerase"/>
    <property type="match status" value="1"/>
</dbReference>
<gene>
    <name evidence="5" type="primary">mtnA</name>
    <name evidence="7" type="ORF">BECKFW1821A_GA0114235_10822</name>
</gene>
<evidence type="ECO:0000313" key="7">
    <source>
        <dbReference type="EMBL" id="VFJ58420.1"/>
    </source>
</evidence>
<dbReference type="InterPro" id="IPR037171">
    <property type="entry name" value="NagB/RpiA_transferase-like"/>
</dbReference>
<proteinExistence type="inferred from homology"/>
<dbReference type="InterPro" id="IPR011559">
    <property type="entry name" value="Initiation_fac_2B_a/b/d"/>
</dbReference>
<reference evidence="7" key="1">
    <citation type="submission" date="2019-02" db="EMBL/GenBank/DDBJ databases">
        <authorList>
            <person name="Gruber-Vodicka R. H."/>
            <person name="Seah K. B. B."/>
        </authorList>
    </citation>
    <scope>NUCLEOTIDE SEQUENCE</scope>
    <source>
        <strain evidence="7">BECK_BZ15</strain>
    </source>
</reference>
<dbReference type="NCBIfam" id="NF004326">
    <property type="entry name" value="PRK05720.1"/>
    <property type="match status" value="1"/>
</dbReference>
<evidence type="ECO:0000256" key="4">
    <source>
        <dbReference type="ARBA" id="ARBA00058145"/>
    </source>
</evidence>
<keyword evidence="5" id="KW-0028">Amino-acid biosynthesis</keyword>
<evidence type="ECO:0000256" key="3">
    <source>
        <dbReference type="ARBA" id="ARBA00051169"/>
    </source>
</evidence>
<dbReference type="HAMAP" id="MF_01678">
    <property type="entry name" value="Salvage_MtnA"/>
    <property type="match status" value="1"/>
</dbReference>
<dbReference type="NCBIfam" id="TIGR00512">
    <property type="entry name" value="salvage_mtnA"/>
    <property type="match status" value="1"/>
</dbReference>
<feature type="site" description="Transition state stabilizer" evidence="5">
    <location>
        <position position="176"/>
    </location>
</feature>
<feature type="binding site" evidence="5">
    <location>
        <begin position="67"/>
        <end position="69"/>
    </location>
    <ligand>
        <name>substrate</name>
    </ligand>
</feature>
<dbReference type="NCBIfam" id="TIGR00524">
    <property type="entry name" value="eIF-2B_rel"/>
    <property type="match status" value="1"/>
</dbReference>
<protein>
    <recommendedName>
        <fullName evidence="5">Methylthioribose-1-phosphate isomerase</fullName>
        <shortName evidence="5">M1Pi</shortName>
        <shortName evidence="5">MTR-1-P isomerase</shortName>
        <ecNumber evidence="5">5.3.1.23</ecNumber>
    </recommendedName>
    <alternativeName>
        <fullName evidence="5">S-methyl-5-thioribose-1-phosphate isomerase</fullName>
    </alternativeName>
</protein>
<dbReference type="GO" id="GO:0019509">
    <property type="term" value="P:L-methionine salvage from methylthioadenosine"/>
    <property type="evidence" value="ECO:0007669"/>
    <property type="project" value="UniProtKB-UniRule"/>
</dbReference>
<feature type="binding site" evidence="5">
    <location>
        <position position="110"/>
    </location>
    <ligand>
        <name>substrate</name>
    </ligand>
</feature>
<evidence type="ECO:0000256" key="1">
    <source>
        <dbReference type="ARBA" id="ARBA00023235"/>
    </source>
</evidence>
<dbReference type="AlphaFoldDB" id="A0A450SWP5"/>
<name>A0A450SWP5_9GAMM</name>
<comment type="catalytic activity">
    <reaction evidence="3">
        <text>5-(methylsulfanyl)-alpha-D-ribose 1-phosphate = 5-(methylsulfanyl)-D-ribulose 1-phosphate</text>
        <dbReference type="Rhea" id="RHEA:19989"/>
        <dbReference type="ChEBI" id="CHEBI:58533"/>
        <dbReference type="ChEBI" id="CHEBI:58548"/>
        <dbReference type="EC" id="5.3.1.23"/>
    </reaction>
    <physiologicalReaction direction="left-to-right" evidence="3">
        <dbReference type="Rhea" id="RHEA:19990"/>
    </physiologicalReaction>
</comment>
<evidence type="ECO:0000256" key="2">
    <source>
        <dbReference type="ARBA" id="ARBA00050906"/>
    </source>
</evidence>
<dbReference type="GO" id="GO:0046523">
    <property type="term" value="F:S-methyl-5-thioribose-1-phosphate isomerase activity"/>
    <property type="evidence" value="ECO:0007669"/>
    <property type="project" value="UniProtKB-UniRule"/>
</dbReference>
<sequence length="379" mass="41454">MKNPNADLKDMNAPGESARSDRMPPHIWWSNGALHLLDQRVLPSRLETFICANVQEVEEAIRDMVVRGAPAIGITAAYGVVLAARERYRIHRALWREKVNEDITRVGMARPTAVNLAWALKRMSSFMTSLDMSNDPEPALLDEARRIHEEDIAGNLEMGRLGAALIEEPCAVVTHCNAGALAVGSYGTALGVIRRAFSEDKIRMVYADETRPWLQGTRLTAWELAQEGIPVHIMVDSACAHLMSSRQGARERIGWVIVGADRVAANGDVANKIGTYSLAINARYHGVKFMVAAPTSTIDMNTPDGKAIPIEVRSEREVLSLGPHPIAPEGVPAWNPVFDITPANLIDAIVTEMGVIEAPNSEKVAAIMAKTRRSFASNR</sequence>
<dbReference type="EMBL" id="CAADEW010000082">
    <property type="protein sequence ID" value="VFJ58420.1"/>
    <property type="molecule type" value="Genomic_DNA"/>
</dbReference>
<evidence type="ECO:0000256" key="5">
    <source>
        <dbReference type="HAMAP-Rule" id="MF_01678"/>
    </source>
</evidence>
<feature type="region of interest" description="Disordered" evidence="6">
    <location>
        <begin position="1"/>
        <end position="20"/>
    </location>
</feature>
<feature type="binding site" evidence="5">
    <location>
        <position position="215"/>
    </location>
    <ligand>
        <name>substrate</name>
    </ligand>
</feature>
<dbReference type="FunFam" id="3.40.50.10470:FF:000006">
    <property type="entry name" value="Methylthioribose-1-phosphate isomerase"/>
    <property type="match status" value="1"/>
</dbReference>
<dbReference type="InterPro" id="IPR042529">
    <property type="entry name" value="IF_2B-like_C"/>
</dbReference>
<feature type="binding site" evidence="5">
    <location>
        <begin position="271"/>
        <end position="272"/>
    </location>
    <ligand>
        <name>substrate</name>
    </ligand>
</feature>
<feature type="active site" description="Proton donor" evidence="5">
    <location>
        <position position="261"/>
    </location>
</feature>
<comment type="similarity">
    <text evidence="5">Belongs to the EIF-2B alpha/beta/delta subunits family. MtnA subfamily.</text>
</comment>
<evidence type="ECO:0000256" key="6">
    <source>
        <dbReference type="SAM" id="MobiDB-lite"/>
    </source>
</evidence>
<dbReference type="Gene3D" id="3.40.50.10470">
    <property type="entry name" value="Translation initiation factor eif-2b, domain 2"/>
    <property type="match status" value="1"/>
</dbReference>
<dbReference type="SUPFAM" id="SSF100950">
    <property type="entry name" value="NagB/RpiA/CoA transferase-like"/>
    <property type="match status" value="1"/>
</dbReference>
<dbReference type="PANTHER" id="PTHR43475">
    <property type="entry name" value="METHYLTHIORIBOSE-1-PHOSPHATE ISOMERASE"/>
    <property type="match status" value="1"/>
</dbReference>
<dbReference type="Pfam" id="PF01008">
    <property type="entry name" value="IF-2B"/>
    <property type="match status" value="1"/>
</dbReference>
<dbReference type="InterPro" id="IPR027363">
    <property type="entry name" value="M1Pi_N"/>
</dbReference>
<comment type="catalytic activity">
    <reaction evidence="2">
        <text>5-deoxy-alpha-D-ribose 1-phosphate = 5-deoxy-D-ribulose 1-phosphate</text>
        <dbReference type="Rhea" id="RHEA:61296"/>
        <dbReference type="ChEBI" id="CHEBI:58749"/>
        <dbReference type="ChEBI" id="CHEBI:144504"/>
    </reaction>
    <physiologicalReaction direction="left-to-right" evidence="2">
        <dbReference type="Rhea" id="RHEA:61297"/>
    </physiologicalReaction>
</comment>
<keyword evidence="5" id="KW-0486">Methionine biosynthesis</keyword>
<dbReference type="UniPathway" id="UPA00904">
    <property type="reaction ID" value="UER00874"/>
</dbReference>
<accession>A0A450SWP5</accession>
<organism evidence="7">
    <name type="scientific">Candidatus Kentrum sp. FW</name>
    <dbReference type="NCBI Taxonomy" id="2126338"/>
    <lineage>
        <taxon>Bacteria</taxon>
        <taxon>Pseudomonadati</taxon>
        <taxon>Pseudomonadota</taxon>
        <taxon>Gammaproteobacteria</taxon>
        <taxon>Candidatus Kentrum</taxon>
    </lineage>
</organism>
<dbReference type="Gene3D" id="1.20.120.420">
    <property type="entry name" value="translation initiation factor eif-2b, domain 1"/>
    <property type="match status" value="1"/>
</dbReference>
<dbReference type="PANTHER" id="PTHR43475:SF1">
    <property type="entry name" value="METHYLTHIORIBOSE-1-PHOSPHATE ISOMERASE"/>
    <property type="match status" value="1"/>
</dbReference>
<comment type="pathway">
    <text evidence="5">Amino-acid biosynthesis; L-methionine biosynthesis via salvage pathway; L-methionine from S-methyl-5-thio-alpha-D-ribose 1-phosphate: step 1/6.</text>
</comment>
<dbReference type="InterPro" id="IPR005251">
    <property type="entry name" value="IF-M1Pi"/>
</dbReference>
<dbReference type="InterPro" id="IPR000649">
    <property type="entry name" value="IF-2B-related"/>
</dbReference>
<keyword evidence="1 5" id="KW-0413">Isomerase</keyword>
<dbReference type="EC" id="5.3.1.23" evidence="5"/>